<dbReference type="Proteomes" id="UP001501237">
    <property type="component" value="Unassembled WGS sequence"/>
</dbReference>
<keyword evidence="2" id="KW-1185">Reference proteome</keyword>
<sequence>MPIASGLILIGGAYAVSASGEWSAPMRDARVWVDADQRTLLVSGTGSACDTDADLRLTETAVAVRIEITRHGTEQDCQAVGFVRTFKITLRGPLGTRRVAGFNDLDLVRLDQRPDERTNAIPVKVFSAPHPYVPGPSRPPVLPERESVWVDPSGTVVSLVEPGAPCGGTVTVRVFQWPKTLKIALKRTGRTEPCPASRLPVLYRIALQKPVGGRSLVGADGAPLPRLESPPELSEAGQFKIIYR</sequence>
<evidence type="ECO:0000313" key="2">
    <source>
        <dbReference type="Proteomes" id="UP001501237"/>
    </source>
</evidence>
<dbReference type="EMBL" id="BAAAUV010000003">
    <property type="protein sequence ID" value="GAA3199541.1"/>
    <property type="molecule type" value="Genomic_DNA"/>
</dbReference>
<name>A0ABP6Q0Z4_9ACTN</name>
<accession>A0ABP6Q0Z4</accession>
<evidence type="ECO:0000313" key="1">
    <source>
        <dbReference type="EMBL" id="GAA3199541.1"/>
    </source>
</evidence>
<comment type="caution">
    <text evidence="1">The sequence shown here is derived from an EMBL/GenBank/DDBJ whole genome shotgun (WGS) entry which is preliminary data.</text>
</comment>
<evidence type="ECO:0008006" key="3">
    <source>
        <dbReference type="Google" id="ProtNLM"/>
    </source>
</evidence>
<proteinExistence type="predicted"/>
<gene>
    <name evidence="1" type="ORF">GCM10010468_11800</name>
</gene>
<protein>
    <recommendedName>
        <fullName evidence="3">META domain-containing protein</fullName>
    </recommendedName>
</protein>
<organism evidence="1 2">
    <name type="scientific">Actinocorallia longicatena</name>
    <dbReference type="NCBI Taxonomy" id="111803"/>
    <lineage>
        <taxon>Bacteria</taxon>
        <taxon>Bacillati</taxon>
        <taxon>Actinomycetota</taxon>
        <taxon>Actinomycetes</taxon>
        <taxon>Streptosporangiales</taxon>
        <taxon>Thermomonosporaceae</taxon>
        <taxon>Actinocorallia</taxon>
    </lineage>
</organism>
<dbReference type="RefSeq" id="WP_344823019.1">
    <property type="nucleotide sequence ID" value="NZ_BAAAUV010000003.1"/>
</dbReference>
<reference evidence="2" key="1">
    <citation type="journal article" date="2019" name="Int. J. Syst. Evol. Microbiol.">
        <title>The Global Catalogue of Microorganisms (GCM) 10K type strain sequencing project: providing services to taxonomists for standard genome sequencing and annotation.</title>
        <authorList>
            <consortium name="The Broad Institute Genomics Platform"/>
            <consortium name="The Broad Institute Genome Sequencing Center for Infectious Disease"/>
            <person name="Wu L."/>
            <person name="Ma J."/>
        </authorList>
    </citation>
    <scope>NUCLEOTIDE SEQUENCE [LARGE SCALE GENOMIC DNA]</scope>
    <source>
        <strain evidence="2">JCM 9377</strain>
    </source>
</reference>